<feature type="compositionally biased region" description="Polar residues" evidence="1">
    <location>
        <begin position="48"/>
        <end position="57"/>
    </location>
</feature>
<evidence type="ECO:0000313" key="4">
    <source>
        <dbReference type="Proteomes" id="UP000253908"/>
    </source>
</evidence>
<feature type="transmembrane region" description="Helical" evidence="2">
    <location>
        <begin position="7"/>
        <end position="25"/>
    </location>
</feature>
<sequence length="190" mass="21111">MLKKQTVWLLTMLSLMIVLSVYYILGGSNNDNLAFIDNGQTNEDKSVATDSEATDSNGEAEVTGIGSSSEDELFTSIRMEVSEDRSMKIERLEDVLAASSSSVSEKNQAKEEIDLLQSTTSKEKILEDTILSNAEYEDVLVRVDNDKVHVHVQVDELSATEADNIMQMTRDEFGDEVTTEVNFQPSTDQE</sequence>
<proteinExistence type="predicted"/>
<dbReference type="Gene3D" id="1.10.287.4300">
    <property type="entry name" value="Stage III sporulation protein AH-like"/>
    <property type="match status" value="1"/>
</dbReference>
<dbReference type="Proteomes" id="UP000253908">
    <property type="component" value="Chromosome"/>
</dbReference>
<evidence type="ECO:0000313" key="3">
    <source>
        <dbReference type="EMBL" id="AXI09429.1"/>
    </source>
</evidence>
<dbReference type="RefSeq" id="WP_114916718.1">
    <property type="nucleotide sequence ID" value="NZ_CP024848.1"/>
</dbReference>
<feature type="region of interest" description="Disordered" evidence="1">
    <location>
        <begin position="45"/>
        <end position="69"/>
    </location>
</feature>
<dbReference type="Pfam" id="PF12685">
    <property type="entry name" value="SpoIIIAH"/>
    <property type="match status" value="1"/>
</dbReference>
<keyword evidence="2" id="KW-0472">Membrane</keyword>
<dbReference type="AlphaFoldDB" id="A0A345PHE9"/>
<keyword evidence="4" id="KW-1185">Reference proteome</keyword>
<dbReference type="InterPro" id="IPR024232">
    <property type="entry name" value="SpoIIIAH"/>
</dbReference>
<reference evidence="4" key="1">
    <citation type="submission" date="2017-11" db="EMBL/GenBank/DDBJ databases">
        <authorList>
            <person name="Zhu W."/>
        </authorList>
    </citation>
    <scope>NUCLEOTIDE SEQUENCE [LARGE SCALE GENOMIC DNA]</scope>
    <source>
        <strain evidence="4">160</strain>
    </source>
</reference>
<evidence type="ECO:0000256" key="1">
    <source>
        <dbReference type="SAM" id="MobiDB-lite"/>
    </source>
</evidence>
<gene>
    <name evidence="3" type="ORF">CUC15_11075</name>
</gene>
<dbReference type="EMBL" id="CP024848">
    <property type="protein sequence ID" value="AXI09429.1"/>
    <property type="molecule type" value="Genomic_DNA"/>
</dbReference>
<dbReference type="KEGG" id="ocn:CUC15_11075"/>
<name>A0A345PHE9_9BACI</name>
<protein>
    <submittedName>
        <fullName evidence="3">Stage III sporulation protein AH</fullName>
    </submittedName>
</protein>
<evidence type="ECO:0000256" key="2">
    <source>
        <dbReference type="SAM" id="Phobius"/>
    </source>
</evidence>
<keyword evidence="2" id="KW-0812">Transmembrane</keyword>
<organism evidence="3 4">
    <name type="scientific">Oceanobacillus zhaokaii</name>
    <dbReference type="NCBI Taxonomy" id="2052660"/>
    <lineage>
        <taxon>Bacteria</taxon>
        <taxon>Bacillati</taxon>
        <taxon>Bacillota</taxon>
        <taxon>Bacilli</taxon>
        <taxon>Bacillales</taxon>
        <taxon>Bacillaceae</taxon>
        <taxon>Oceanobacillus</taxon>
    </lineage>
</organism>
<keyword evidence="2" id="KW-1133">Transmembrane helix</keyword>
<dbReference type="InterPro" id="IPR038503">
    <property type="entry name" value="SpoIIIAH_sf"/>
</dbReference>
<dbReference type="OrthoDB" id="2939102at2"/>
<accession>A0A345PHE9</accession>